<dbReference type="Proteomes" id="UP000799444">
    <property type="component" value="Unassembled WGS sequence"/>
</dbReference>
<accession>A0A9P4R9M4</accession>
<reference evidence="1" key="1">
    <citation type="journal article" date="2020" name="Stud. Mycol.">
        <title>101 Dothideomycetes genomes: a test case for predicting lifestyles and emergence of pathogens.</title>
        <authorList>
            <person name="Haridas S."/>
            <person name="Albert R."/>
            <person name="Binder M."/>
            <person name="Bloem J."/>
            <person name="Labutti K."/>
            <person name="Salamov A."/>
            <person name="Andreopoulos B."/>
            <person name="Baker S."/>
            <person name="Barry K."/>
            <person name="Bills G."/>
            <person name="Bluhm B."/>
            <person name="Cannon C."/>
            <person name="Castanera R."/>
            <person name="Culley D."/>
            <person name="Daum C."/>
            <person name="Ezra D."/>
            <person name="Gonzalez J."/>
            <person name="Henrissat B."/>
            <person name="Kuo A."/>
            <person name="Liang C."/>
            <person name="Lipzen A."/>
            <person name="Lutzoni F."/>
            <person name="Magnuson J."/>
            <person name="Mondo S."/>
            <person name="Nolan M."/>
            <person name="Ohm R."/>
            <person name="Pangilinan J."/>
            <person name="Park H.-J."/>
            <person name="Ramirez L."/>
            <person name="Alfaro M."/>
            <person name="Sun H."/>
            <person name="Tritt A."/>
            <person name="Yoshinaga Y."/>
            <person name="Zwiers L.-H."/>
            <person name="Turgeon B."/>
            <person name="Goodwin S."/>
            <person name="Spatafora J."/>
            <person name="Crous P."/>
            <person name="Grigoriev I."/>
        </authorList>
    </citation>
    <scope>NUCLEOTIDE SEQUENCE</scope>
    <source>
        <strain evidence="1">CBS 125425</strain>
    </source>
</reference>
<keyword evidence="2" id="KW-1185">Reference proteome</keyword>
<dbReference type="AlphaFoldDB" id="A0A9P4R9M4"/>
<evidence type="ECO:0000313" key="2">
    <source>
        <dbReference type="Proteomes" id="UP000799444"/>
    </source>
</evidence>
<evidence type="ECO:0000313" key="1">
    <source>
        <dbReference type="EMBL" id="KAF2739267.1"/>
    </source>
</evidence>
<sequence length="117" mass="12821">MHARACGCRATFLLAPLHQLHDSTHRPRPCSISALGAHRICAQPFASPSRPLSQFEASLQPPVSLASRVRVPALSQSWLAIWSTMRQVGSSGIHVRIKLHLDAETVSNWGAYISVLF</sequence>
<dbReference type="EMBL" id="ML996105">
    <property type="protein sequence ID" value="KAF2739267.1"/>
    <property type="molecule type" value="Genomic_DNA"/>
</dbReference>
<organism evidence="1 2">
    <name type="scientific">Polyplosphaeria fusca</name>
    <dbReference type="NCBI Taxonomy" id="682080"/>
    <lineage>
        <taxon>Eukaryota</taxon>
        <taxon>Fungi</taxon>
        <taxon>Dikarya</taxon>
        <taxon>Ascomycota</taxon>
        <taxon>Pezizomycotina</taxon>
        <taxon>Dothideomycetes</taxon>
        <taxon>Pleosporomycetidae</taxon>
        <taxon>Pleosporales</taxon>
        <taxon>Tetraplosphaeriaceae</taxon>
        <taxon>Polyplosphaeria</taxon>
    </lineage>
</organism>
<name>A0A9P4R9M4_9PLEO</name>
<comment type="caution">
    <text evidence="1">The sequence shown here is derived from an EMBL/GenBank/DDBJ whole genome shotgun (WGS) entry which is preliminary data.</text>
</comment>
<proteinExistence type="predicted"/>
<gene>
    <name evidence="1" type="ORF">EJ04DRAFT_356081</name>
</gene>
<protein>
    <submittedName>
        <fullName evidence="1">Uncharacterized protein</fullName>
    </submittedName>
</protein>